<evidence type="ECO:0000256" key="1">
    <source>
        <dbReference type="ARBA" id="ARBA00001957"/>
    </source>
</evidence>
<dbReference type="Gene3D" id="3.30.559.10">
    <property type="entry name" value="Chloramphenicol acetyltransferase-like domain"/>
    <property type="match status" value="5"/>
</dbReference>
<evidence type="ECO:0000256" key="3">
    <source>
        <dbReference type="ARBA" id="ARBA00022450"/>
    </source>
</evidence>
<dbReference type="NCBIfam" id="TIGR01733">
    <property type="entry name" value="AA-adenyl-dom"/>
    <property type="match status" value="3"/>
</dbReference>
<dbReference type="Gene3D" id="3.40.50.12780">
    <property type="entry name" value="N-terminal domain of ligase-like"/>
    <property type="match status" value="2"/>
</dbReference>
<feature type="domain" description="Carrier" evidence="7">
    <location>
        <begin position="2951"/>
        <end position="3025"/>
    </location>
</feature>
<dbReference type="InterPro" id="IPR001242">
    <property type="entry name" value="Condensation_dom"/>
</dbReference>
<dbReference type="InterPro" id="IPR020845">
    <property type="entry name" value="AMP-binding_CS"/>
</dbReference>
<dbReference type="SUPFAM" id="SSF56801">
    <property type="entry name" value="Acetyl-CoA synthetase-like"/>
    <property type="match status" value="3"/>
</dbReference>
<dbReference type="InterPro" id="IPR000873">
    <property type="entry name" value="AMP-dep_synth/lig_dom"/>
</dbReference>
<dbReference type="NCBIfam" id="TIGR01720">
    <property type="entry name" value="NRPS-para261"/>
    <property type="match status" value="1"/>
</dbReference>
<dbReference type="GO" id="GO:0072330">
    <property type="term" value="P:monocarboxylic acid biosynthetic process"/>
    <property type="evidence" value="ECO:0007669"/>
    <property type="project" value="UniProtKB-ARBA"/>
</dbReference>
<evidence type="ECO:0000256" key="4">
    <source>
        <dbReference type="ARBA" id="ARBA00022553"/>
    </source>
</evidence>
<dbReference type="InterPro" id="IPR010060">
    <property type="entry name" value="NRPS_synth"/>
</dbReference>
<dbReference type="InterPro" id="IPR010071">
    <property type="entry name" value="AA_adenyl_dom"/>
</dbReference>
<dbReference type="InterPro" id="IPR023213">
    <property type="entry name" value="CAT-like_dom_sf"/>
</dbReference>
<dbReference type="FunFam" id="3.30.300.30:FF:000010">
    <property type="entry name" value="Enterobactin synthetase component F"/>
    <property type="match status" value="3"/>
</dbReference>
<dbReference type="SMART" id="SM00823">
    <property type="entry name" value="PKS_PP"/>
    <property type="match status" value="4"/>
</dbReference>
<dbReference type="Gene3D" id="3.30.559.30">
    <property type="entry name" value="Nonribosomal peptide synthetase, condensation domain"/>
    <property type="match status" value="5"/>
</dbReference>
<comment type="similarity">
    <text evidence="2">Belongs to the ATP-dependent AMP-binding enzyme family.</text>
</comment>
<dbReference type="GO" id="GO:0003824">
    <property type="term" value="F:catalytic activity"/>
    <property type="evidence" value="ECO:0007669"/>
    <property type="project" value="InterPro"/>
</dbReference>
<protein>
    <submittedName>
        <fullName evidence="8">Non-ribosomal peptide synthetase</fullName>
    </submittedName>
</protein>
<dbReference type="GO" id="GO:0008610">
    <property type="term" value="P:lipid biosynthetic process"/>
    <property type="evidence" value="ECO:0007669"/>
    <property type="project" value="UniProtKB-ARBA"/>
</dbReference>
<evidence type="ECO:0000256" key="2">
    <source>
        <dbReference type="ARBA" id="ARBA00006432"/>
    </source>
</evidence>
<dbReference type="GO" id="GO:0017000">
    <property type="term" value="P:antibiotic biosynthetic process"/>
    <property type="evidence" value="ECO:0007669"/>
    <property type="project" value="UniProtKB-KW"/>
</dbReference>
<dbReference type="FunFam" id="1.10.1200.10:FF:000016">
    <property type="entry name" value="Non-ribosomal peptide synthase"/>
    <property type="match status" value="2"/>
</dbReference>
<dbReference type="InterPro" id="IPR009081">
    <property type="entry name" value="PP-bd_ACP"/>
</dbReference>
<dbReference type="FunFam" id="2.30.38.10:FF:000001">
    <property type="entry name" value="Non-ribosomal peptide synthetase PvdI"/>
    <property type="match status" value="1"/>
</dbReference>
<keyword evidence="6" id="KW-0045">Antibiotic biosynthesis</keyword>
<evidence type="ECO:0000313" key="8">
    <source>
        <dbReference type="EMBL" id="ORX14330.1"/>
    </source>
</evidence>
<dbReference type="GO" id="GO:0043041">
    <property type="term" value="P:amino acid activation for nonribosomal peptide biosynthetic process"/>
    <property type="evidence" value="ECO:0007669"/>
    <property type="project" value="TreeGrafter"/>
</dbReference>
<dbReference type="Gene3D" id="2.30.38.10">
    <property type="entry name" value="Luciferase, Domain 3"/>
    <property type="match status" value="1"/>
</dbReference>
<keyword evidence="3" id="KW-0596">Phosphopantetheine</keyword>
<dbReference type="InterPro" id="IPR045851">
    <property type="entry name" value="AMP-bd_C_sf"/>
</dbReference>
<dbReference type="Gene3D" id="3.30.300.30">
    <property type="match status" value="3"/>
</dbReference>
<dbReference type="FunFam" id="1.10.1200.10:FF:000005">
    <property type="entry name" value="Nonribosomal peptide synthetase 1"/>
    <property type="match status" value="1"/>
</dbReference>
<feature type="domain" description="Carrier" evidence="7">
    <location>
        <begin position="3969"/>
        <end position="4044"/>
    </location>
</feature>
<dbReference type="GO" id="GO:0005829">
    <property type="term" value="C:cytosol"/>
    <property type="evidence" value="ECO:0007669"/>
    <property type="project" value="TreeGrafter"/>
</dbReference>
<comment type="caution">
    <text evidence="8">The sequence shown here is derived from an EMBL/GenBank/DDBJ whole genome shotgun (WGS) entry which is preliminary data.</text>
</comment>
<organism evidence="8 9">
    <name type="scientific">Mycobacterium szulgai</name>
    <dbReference type="NCBI Taxonomy" id="1787"/>
    <lineage>
        <taxon>Bacteria</taxon>
        <taxon>Bacillati</taxon>
        <taxon>Actinomycetota</taxon>
        <taxon>Actinomycetes</taxon>
        <taxon>Mycobacteriales</taxon>
        <taxon>Mycobacteriaceae</taxon>
        <taxon>Mycobacterium</taxon>
    </lineage>
</organism>
<dbReference type="InterPro" id="IPR036736">
    <property type="entry name" value="ACP-like_sf"/>
</dbReference>
<dbReference type="GO" id="GO:0031177">
    <property type="term" value="F:phosphopantetheine binding"/>
    <property type="evidence" value="ECO:0007669"/>
    <property type="project" value="InterPro"/>
</dbReference>
<dbReference type="InterPro" id="IPR042099">
    <property type="entry name" value="ANL_N_sf"/>
</dbReference>
<dbReference type="EMBL" id="LQPW01000019">
    <property type="protein sequence ID" value="ORX14330.1"/>
    <property type="molecule type" value="Genomic_DNA"/>
</dbReference>
<keyword evidence="5" id="KW-0677">Repeat</keyword>
<dbReference type="FunFam" id="3.40.50.980:FF:000001">
    <property type="entry name" value="Non-ribosomal peptide synthetase"/>
    <property type="match status" value="3"/>
</dbReference>
<dbReference type="Pfam" id="PF13193">
    <property type="entry name" value="AMP-binding_C"/>
    <property type="match status" value="2"/>
</dbReference>
<accession>A0A1X2F7C2</accession>
<keyword evidence="4" id="KW-0597">Phosphoprotein</keyword>
<dbReference type="CDD" id="cd19543">
    <property type="entry name" value="DCL_NRPS"/>
    <property type="match status" value="1"/>
</dbReference>
<dbReference type="PANTHER" id="PTHR45527">
    <property type="entry name" value="NONRIBOSOMAL PEPTIDE SYNTHETASE"/>
    <property type="match status" value="1"/>
</dbReference>
<evidence type="ECO:0000313" key="9">
    <source>
        <dbReference type="Proteomes" id="UP000193317"/>
    </source>
</evidence>
<keyword evidence="9" id="KW-1185">Reference proteome</keyword>
<dbReference type="FunFam" id="3.30.559.10:FF:000012">
    <property type="entry name" value="Non-ribosomal peptide synthetase"/>
    <property type="match status" value="2"/>
</dbReference>
<dbReference type="Pfam" id="PF00668">
    <property type="entry name" value="Condensation"/>
    <property type="match status" value="5"/>
</dbReference>
<feature type="domain" description="Carrier" evidence="7">
    <location>
        <begin position="842"/>
        <end position="917"/>
    </location>
</feature>
<dbReference type="UniPathway" id="UPA00011"/>
<gene>
    <name evidence="8" type="ORF">AWC27_20640</name>
</gene>
<comment type="cofactor">
    <cofactor evidence="1">
        <name>pantetheine 4'-phosphate</name>
        <dbReference type="ChEBI" id="CHEBI:47942"/>
    </cofactor>
</comment>
<proteinExistence type="inferred from homology"/>
<evidence type="ECO:0000256" key="5">
    <source>
        <dbReference type="ARBA" id="ARBA00022737"/>
    </source>
</evidence>
<dbReference type="FunFam" id="3.40.50.12780:FF:000012">
    <property type="entry name" value="Non-ribosomal peptide synthetase"/>
    <property type="match status" value="3"/>
</dbReference>
<reference evidence="8 9" key="1">
    <citation type="submission" date="2016-01" db="EMBL/GenBank/DDBJ databases">
        <title>The new phylogeny of the genus Mycobacterium.</title>
        <authorList>
            <person name="Tarcisio F."/>
            <person name="Conor M."/>
            <person name="Antonella G."/>
            <person name="Elisabetta G."/>
            <person name="Giulia F.S."/>
            <person name="Sara T."/>
            <person name="Anna F."/>
            <person name="Clotilde B."/>
            <person name="Roberto B."/>
            <person name="Veronica D.S."/>
            <person name="Fabio R."/>
            <person name="Monica P."/>
            <person name="Olivier J."/>
            <person name="Enrico T."/>
            <person name="Nicola S."/>
        </authorList>
    </citation>
    <scope>NUCLEOTIDE SEQUENCE [LARGE SCALE GENOMIC DNA]</scope>
    <source>
        <strain evidence="8 9">DSM 44166</strain>
    </source>
</reference>
<dbReference type="Pfam" id="PF00550">
    <property type="entry name" value="PP-binding"/>
    <property type="match status" value="4"/>
</dbReference>
<evidence type="ECO:0000259" key="7">
    <source>
        <dbReference type="PROSITE" id="PS50075"/>
    </source>
</evidence>
<name>A0A1X2F7C2_MYCSZ</name>
<dbReference type="CDD" id="cd19540">
    <property type="entry name" value="LCL_NRPS-like"/>
    <property type="match status" value="2"/>
</dbReference>
<dbReference type="Gene3D" id="3.40.50.980">
    <property type="match status" value="2"/>
</dbReference>
<dbReference type="NCBIfam" id="NF003417">
    <property type="entry name" value="PRK04813.1"/>
    <property type="match status" value="3"/>
</dbReference>
<dbReference type="FunFam" id="3.30.559.30:FF:000001">
    <property type="entry name" value="Non-ribosomal peptide synthetase"/>
    <property type="match status" value="1"/>
</dbReference>
<dbReference type="GO" id="GO:0044550">
    <property type="term" value="P:secondary metabolite biosynthetic process"/>
    <property type="evidence" value="ECO:0007669"/>
    <property type="project" value="UniProtKB-ARBA"/>
</dbReference>
<dbReference type="PANTHER" id="PTHR45527:SF1">
    <property type="entry name" value="FATTY ACID SYNTHASE"/>
    <property type="match status" value="1"/>
</dbReference>
<sequence>MPFTGPLFKFAVFRTQPDEFYLAICVHHIVSDGYGVLLIANRVASVYSALVAHAPVPAAHFGSLQELISWELEYEASDNYLEDRAYWSAILPQENTQDYGSPRTESKRDPGRAAGWVQLDPSVVGRIQPLSKLLGVRQSSVLSAACALLVNQWNSCGSPLVVDFAVSRRTTPESRTFPGMVAGTVPLVLEPSPGSDFAEFCQHVDTRLQEALLHQRFPVYVLENKPDPAGGGPAPRRISVNLFPSTPLAPFGDAAASVVVVPLSGDRPALFLTRDRDRLFLDTTGQPFPDVSVSGLARRLERLLAQLVADPGRRLSSMDALHDADHSRLDEVGNRAVLSVSKPVPVSIPVLWAAQVARTPDAVAVVFNGDHVNYGELDARANRLAHLLADDHRVGPGSVVALLLERSTNTIAAILAVYKIGAAYLPIDPNYPDSRIAFVVQDAAPAAAVTTAGLAGRLPGHDLSVIDIDDPAINGYPSTGFPAPDAHNLAYIRYTSGTTGVPKGVAITQHNLTQLFDAMDRRFSPMPGRVWAQCHSYAFDFASWEFWAALLHDGRLVVVPDAVTRSPEDLRALLIGEQVDVLSVTPSALAALSPLGLESIALVVAGEPCPAELVDRWAGGRVMVNAYGPTETTIYATISAPLSVDSGAPPIGSPVSGAALFVLDAWLRPVPVGVAGELYVAGRGVGCGYWHRPGMTASRFVACPFGSGANGTGQRMYRSGDVVRWRPDGQLEFLGRSDTQVKIRGHRVELGEITAALSNLDGVHQAVVIAREDRPGDKRLVGYITGTTDPVVARTALTAQLPGFMVPAAVVSLAALPLTVNGKLDTRALPAPDYTSIDWYRAPTTPAEEIVASIYAQMLGVGRVGVDDSFFDLGGDSLSAMRVIAAINNSLDTDLNVRTLFDAPTVSQLVAQVTSGGAARTPLAPIPLRPAVIPLSFAQTRLWFIDQLEGPTPVYNIAVALRLTGALNVEALSQALADVVGRHEALRTVFAAVDGVPRQVVIAAEQADFACDVIDTTGWPPTRFAEAVSDAARYTFDLANEIAFRATLFTAREDQYTLVLTMHHIVADGWSLAPLATDLSTAYASRCSGHVPEWTELPVQYVDYTLWKREQLGDLADPHSGIATQLAYWEHALAGMPERLELPTDRPYPPIDDHRGATISFHWAAELQQRLARIARDHHATSFMVTQAALSVLLSKLSDSTDVAVGIPIAGRNDPALDELVGFFVNTLVLRIQIDGDPTFADLLAQVRTRSLAAYEHQDLPFEVLVERLNPTRSLTHHPLIQVMLAWQNTIPGKLTLGELDISEMPLAVQTARMDMVFSLAEKFTDTGESAGIAGIVEFRTDVFDAASIHTLVARWERLMLAVLADPQRSLSSIDLLDAGEHAHLDDRGNRRVLAGSPGAHPVSIPEVFGRQVAIRPEAVALVGEQRSWSYGELDAAANRLAHVLNGHRVGPGQVVGLLVERSAQAVTTILAVLKTGAAYLPIDPAYPDARVAFLVEDAAPAAIVTTADLAGRLTGYAGAVIDMDDPVIDAYPSTGLPHPAATNLAYILYTSGTTGVPKGVAITHHNLTQLFASLGDRFVLAPGQVWSQCHSYAFDLSSWEVWGALLHGGRLVVAPDTAVRSPADLHALLIAERVDVLTQTPSALGGLSPEGLESTALVVGGETCPAELVNRWAVGRVMVNQYGPTETTMFTSMSAQLTANSGAPPIGSPVSGAASFVLDRWLRRVPVGVAGELYVAGRGVGCGYWHRSGLTASRFVACPFGNGADAPGERMYRTGDVVRWRADGQLEYLGRADEQVKIRGYRIELGEITTALANVEGVDRAVVIAREDQPGDKRLVGYVTGAADPTEAREALAEQLPPHMVPAAVVPLSALPLTVNGKLDIRALPAPDYSATDPYRAPATPAEEILVDIYAQVLGVDRVGVDDSFFDLGGDSLLAMRVITAINSSLGTNLNVRMLFDAPTVGQLVTHVAARETALAPLAPVDPRPATIPLSFAQSRLWFIDQLEGPSAVYNVPLAFRLRGELNVEALRRALGDVVGRHESLRTVFAAVEGIPHQVIIAAEEADCAFDVVDATRWPTIQLDEALGAAARDTFDLASEIPLRAKLFILGEHQHVLVVTMHHIAADGWSLAPFVGDLGTAYASRRAGHEPDWAELPVQYVDYTLWQRERFGDLADPASAIAAQLAYWQEALAGAPERLELPTDRPYPQIADHRGTTVAFQWSEGLHEQVRNVAREHNATSFMVIQAALGVLLARISASTDVVVGIPTAGRSDPALDQLIGFFVNTLVLRIQVDGDPTFAQLLSAVRARSLAAYDHQDVPFHVLVDRLNPTRSLAHHPVVQVTLAWQNTTPDQLVLGDFDVTAVPVQTQTARWDLVFSMAERFTDTGAAAGVAGVVEFRTDVFDATTIQKLISRWERLLHTVLADPELRLSSTDLLDEGERVSLAAWSNRAALTRPLPSVSIPELFAAQVARTPEAVAVVFNDERMTYRDLDSATNRLSRLLASHGVGPCKCVALLLERSTQAIVAMTAVLKTGAAYLPIDPAYPDARVAFMLDDAAPAAALTTAGLRPRLDGRDLLVIDVEDLRIDSCPDAPLPPPAPDDVAYLIYTSGTTGAPKGVAITHRNVAQLFTSPTPFAPAAGQAVTQCHSYAFDGSVKEIWGALLRGGRLVVVPEAVTRSPADLHALLISEQVDVLSQTPSALAVLPAQGLESTALVVAAEPCPAELVDRWADGRLMINVYGPTETTAYVSMSAPLSSGSGPPSIGSPVPGAALFVLDQWLRPVPVGVTGELYVAGHGVGCGYWRRSGLTASRFIACPFGSGRDAPGQRMYRTGDRVRWRTDGQLDFLGRADEQVKVRGYRIEVGEISAALTSLAGIDQAVVIVREDRPGDKRLVGYITGTADPVDARTALTDQLPEFMVPAAVVTLPALPLTVNGKLDTRALPAPEYGEVDRYRAPTNPTEEILAAVYAQVLGIDRVSVDDSFFDLGGDSISSILVTARARAAGVVCKPQDIFVERTVAAVARVATPIRREDAVSDDGVGAVMATPIICWLAGVAGSVEEFNQTMLLRAPTGVSDDDVVQLVQALLDRHAMLRAQVVDGATGGEGWSLRVPEPGSVRANPGVQCVPTLSDNALLAARRRLDPAAGVMVSAVWASARAELVLVIHHLAVDGVSWRILIQDLNTAWGQLRAGQPVALPVRGTSFQRWAALLSTHARSAAVLDQLPAWRRIETAINAAGPVLPVVDPVADTYLTAGHLAMSLDAETTRMLIGEVPAAFRAGVQDILLIAFALACTEFRDYPSAPIGITVEGHGRKDTLAPDIDLSQTVGWFTTKYPVSISVERLDWHRVRGGGPELGTVIKDAKEQLRSIPDDLSYGLLRYLNPDVELNGPDPSIGFNYLGRLGTTADSPAPNDEWQISSSRPVFSDPAAAAVPVQLTQAVLLNAATVDTASGPQLMVEWTWAPSTGLDHTQIARINTLWFDALAGICAHVQSGGGGLTPSDVALTALNQQQIDHLETRYAIADILPLTPLQQGLLFHTSHGHRYGQGAADPYVVQLSIDLAGHVEPDRMREAMQTIADRHPNLAARFVIDQFHQPVQIILADPVLPWRYSDLADDRAPQAQIERICADERSAVADLTQACPLRANLIRTAAHRYRLVLTHHHIVLDGWSLPILFREIFASYDLQPLPTAAPYRNYLSWLSGQDHGDAATVWRTVLAGLPAPTLVGPPDRFGLASKEVKSFSLPAATTDELTRMAHWHNTTVSTVLQAAWACLLSWLTGQEDVVFGVIVSGRPAELAGVQSMVGLFINTLPVRATIAATTTTEQLLDQLRHAQNETLAYQHLPLTEVHRITGHDWLFDTLFRYQNYPYDSGPQPCGHGMSIREITGYEFTHYPLNLIAIPGPELEFRVEFATEVFDGPTIDALLARLERVLVAMAAHPDQTLASVARADDGQPGRVNGIVGRRPVVTAAPIRDYRAPTTATEALLASIYSQVLGVREVGVDDSFFDLGGDSISALRVIAAVNKSLDVDLNVRALFDASSVGSLSSLVDGSAA</sequence>
<dbReference type="InterPro" id="IPR025110">
    <property type="entry name" value="AMP-bd_C"/>
</dbReference>
<dbReference type="PROSITE" id="PS00455">
    <property type="entry name" value="AMP_BINDING"/>
    <property type="match status" value="3"/>
</dbReference>
<evidence type="ECO:0000256" key="6">
    <source>
        <dbReference type="ARBA" id="ARBA00023194"/>
    </source>
</evidence>
<feature type="domain" description="Carrier" evidence="7">
    <location>
        <begin position="1898"/>
        <end position="1973"/>
    </location>
</feature>
<dbReference type="Gene3D" id="1.10.1200.10">
    <property type="entry name" value="ACP-like"/>
    <property type="match status" value="4"/>
</dbReference>
<dbReference type="Pfam" id="PF00501">
    <property type="entry name" value="AMP-binding"/>
    <property type="match status" value="3"/>
</dbReference>
<dbReference type="InterPro" id="IPR020806">
    <property type="entry name" value="PKS_PP-bd"/>
</dbReference>
<dbReference type="InterPro" id="IPR006162">
    <property type="entry name" value="Ppantetheine_attach_site"/>
</dbReference>
<dbReference type="SMART" id="SM01294">
    <property type="entry name" value="PKS_PP_betabranch"/>
    <property type="match status" value="1"/>
</dbReference>
<dbReference type="Proteomes" id="UP000193317">
    <property type="component" value="Unassembled WGS sequence"/>
</dbReference>
<dbReference type="SUPFAM" id="SSF52777">
    <property type="entry name" value="CoA-dependent acyltransferases"/>
    <property type="match status" value="10"/>
</dbReference>
<dbReference type="SUPFAM" id="SSF47336">
    <property type="entry name" value="ACP-like"/>
    <property type="match status" value="4"/>
</dbReference>
<dbReference type="PROSITE" id="PS00012">
    <property type="entry name" value="PHOSPHOPANTETHEINE"/>
    <property type="match status" value="4"/>
</dbReference>
<dbReference type="PROSITE" id="PS50075">
    <property type="entry name" value="CARRIER"/>
    <property type="match status" value="4"/>
</dbReference>